<accession>A0A372IJE0</accession>
<name>A0A372IJE0_9BACT</name>
<dbReference type="InterPro" id="IPR011044">
    <property type="entry name" value="Quino_amine_DH_bsu"/>
</dbReference>
<dbReference type="Pfam" id="PF20055">
    <property type="entry name" value="DUF6454"/>
    <property type="match status" value="1"/>
</dbReference>
<organism evidence="1 2">
    <name type="scientific">Paracidobacterium acidisoli</name>
    <dbReference type="NCBI Taxonomy" id="2303751"/>
    <lineage>
        <taxon>Bacteria</taxon>
        <taxon>Pseudomonadati</taxon>
        <taxon>Acidobacteriota</taxon>
        <taxon>Terriglobia</taxon>
        <taxon>Terriglobales</taxon>
        <taxon>Acidobacteriaceae</taxon>
        <taxon>Paracidobacterium</taxon>
    </lineage>
</organism>
<evidence type="ECO:0000313" key="1">
    <source>
        <dbReference type="EMBL" id="RFU15090.1"/>
    </source>
</evidence>
<dbReference type="Gene3D" id="2.130.10.10">
    <property type="entry name" value="YVTN repeat-like/Quinoprotein amine dehydrogenase"/>
    <property type="match status" value="1"/>
</dbReference>
<gene>
    <name evidence="1" type="ORF">D0Y96_18280</name>
</gene>
<evidence type="ECO:0000313" key="2">
    <source>
        <dbReference type="Proteomes" id="UP000264702"/>
    </source>
</evidence>
<dbReference type="InterPro" id="IPR046312">
    <property type="entry name" value="DUF6454"/>
</dbReference>
<dbReference type="AlphaFoldDB" id="A0A372IJE0"/>
<dbReference type="Proteomes" id="UP000264702">
    <property type="component" value="Unassembled WGS sequence"/>
</dbReference>
<dbReference type="EMBL" id="QVQT01000007">
    <property type="protein sequence ID" value="RFU15090.1"/>
    <property type="molecule type" value="Genomic_DNA"/>
</dbReference>
<protein>
    <submittedName>
        <fullName evidence="1">Uncharacterized protein</fullName>
    </submittedName>
</protein>
<reference evidence="1 2" key="1">
    <citation type="submission" date="2018-08" db="EMBL/GenBank/DDBJ databases">
        <title>Acidipila sp. 4G-K13, an acidobacterium isolated from forest soil.</title>
        <authorList>
            <person name="Gao Z.-H."/>
            <person name="Qiu L.-H."/>
        </authorList>
    </citation>
    <scope>NUCLEOTIDE SEQUENCE [LARGE SCALE GENOMIC DNA]</scope>
    <source>
        <strain evidence="1 2">4G-K13</strain>
    </source>
</reference>
<proteinExistence type="predicted"/>
<sequence length="219" mass="24497">MQGIDLDQEHVWVTSVDSQNKRAYLHQFNRTTAKLERTVDLTDGRRYHPGGFSIYKDSIWVPVAEYKPHSSAVLVELDKNTLRVKRRIVVPDHIGCLAVTDDSLVGGNWDSAQLYVWNVEGKRVRVIDNRSGHGYQDIKFAADGDLVGSGGGAVDWYSWPSMKPVRSLHSGSTDRGKPYTSEGMAIKGNDLYFLPEDGPAARLFHFSLAEPGISPLFHR</sequence>
<dbReference type="InterPro" id="IPR015943">
    <property type="entry name" value="WD40/YVTN_repeat-like_dom_sf"/>
</dbReference>
<keyword evidence="2" id="KW-1185">Reference proteome</keyword>
<comment type="caution">
    <text evidence="1">The sequence shown here is derived from an EMBL/GenBank/DDBJ whole genome shotgun (WGS) entry which is preliminary data.</text>
</comment>
<dbReference type="SUPFAM" id="SSF50969">
    <property type="entry name" value="YVTN repeat-like/Quinoprotein amine dehydrogenase"/>
    <property type="match status" value="1"/>
</dbReference>